<accession>A2FJQ3</accession>
<sequence length="195" mass="22704">MKKASAFRRGSIQGLNTDNAKQFIENIYEHNNFTLEETKKTRKFALKKNQLKDFISSSERFDLGKVEQDEPPKEIKETPKQQIDIPNVIVKRIPNLKIKEISVSNTRYFRNDGINRLDRVTKNLMNDFDELDESLSLLQVNLQHIEATTTDCERYANVNNTLSSSGLRQLNQIHYINSNSNIFNVVFHKILEFIV</sequence>
<dbReference type="VEuPathDB" id="TrichDB:TVAGG3_0053930"/>
<reference evidence="1" key="1">
    <citation type="submission" date="2006-10" db="EMBL/GenBank/DDBJ databases">
        <authorList>
            <person name="Amadeo P."/>
            <person name="Zhao Q."/>
            <person name="Wortman J."/>
            <person name="Fraser-Liggett C."/>
            <person name="Carlton J."/>
        </authorList>
    </citation>
    <scope>NUCLEOTIDE SEQUENCE</scope>
    <source>
        <strain evidence="1">G3</strain>
    </source>
</reference>
<keyword evidence="2" id="KW-1185">Reference proteome</keyword>
<protein>
    <submittedName>
        <fullName evidence="1">Uncharacterized protein</fullName>
    </submittedName>
</protein>
<gene>
    <name evidence="1" type="ORF">TVAG_370560</name>
</gene>
<evidence type="ECO:0000313" key="1">
    <source>
        <dbReference type="EMBL" id="EAX94885.1"/>
    </source>
</evidence>
<evidence type="ECO:0000313" key="2">
    <source>
        <dbReference type="Proteomes" id="UP000001542"/>
    </source>
</evidence>
<dbReference type="InParanoid" id="A2FJQ3"/>
<dbReference type="RefSeq" id="XP_001307815.1">
    <property type="nucleotide sequence ID" value="XM_001307814.1"/>
</dbReference>
<dbReference type="EMBL" id="DS113833">
    <property type="protein sequence ID" value="EAX94885.1"/>
    <property type="molecule type" value="Genomic_DNA"/>
</dbReference>
<name>A2FJQ3_TRIV3</name>
<proteinExistence type="predicted"/>
<dbReference type="KEGG" id="tva:4752628"/>
<dbReference type="Proteomes" id="UP000001542">
    <property type="component" value="Unassembled WGS sequence"/>
</dbReference>
<dbReference type="VEuPathDB" id="TrichDB:TVAG_370560"/>
<dbReference type="AlphaFoldDB" id="A2FJQ3"/>
<reference evidence="1" key="2">
    <citation type="journal article" date="2007" name="Science">
        <title>Draft genome sequence of the sexually transmitted pathogen Trichomonas vaginalis.</title>
        <authorList>
            <person name="Carlton J.M."/>
            <person name="Hirt R.P."/>
            <person name="Silva J.C."/>
            <person name="Delcher A.L."/>
            <person name="Schatz M."/>
            <person name="Zhao Q."/>
            <person name="Wortman J.R."/>
            <person name="Bidwell S.L."/>
            <person name="Alsmark U.C.M."/>
            <person name="Besteiro S."/>
            <person name="Sicheritz-Ponten T."/>
            <person name="Noel C.J."/>
            <person name="Dacks J.B."/>
            <person name="Foster P.G."/>
            <person name="Simillion C."/>
            <person name="Van de Peer Y."/>
            <person name="Miranda-Saavedra D."/>
            <person name="Barton G.J."/>
            <person name="Westrop G.D."/>
            <person name="Mueller S."/>
            <person name="Dessi D."/>
            <person name="Fiori P.L."/>
            <person name="Ren Q."/>
            <person name="Paulsen I."/>
            <person name="Zhang H."/>
            <person name="Bastida-Corcuera F.D."/>
            <person name="Simoes-Barbosa A."/>
            <person name="Brown M.T."/>
            <person name="Hayes R.D."/>
            <person name="Mukherjee M."/>
            <person name="Okumura C.Y."/>
            <person name="Schneider R."/>
            <person name="Smith A.J."/>
            <person name="Vanacova S."/>
            <person name="Villalvazo M."/>
            <person name="Haas B.J."/>
            <person name="Pertea M."/>
            <person name="Feldblyum T.V."/>
            <person name="Utterback T.R."/>
            <person name="Shu C.L."/>
            <person name="Osoegawa K."/>
            <person name="de Jong P.J."/>
            <person name="Hrdy I."/>
            <person name="Horvathova L."/>
            <person name="Zubacova Z."/>
            <person name="Dolezal P."/>
            <person name="Malik S.B."/>
            <person name="Logsdon J.M. Jr."/>
            <person name="Henze K."/>
            <person name="Gupta A."/>
            <person name="Wang C.C."/>
            <person name="Dunne R.L."/>
            <person name="Upcroft J.A."/>
            <person name="Upcroft P."/>
            <person name="White O."/>
            <person name="Salzberg S.L."/>
            <person name="Tang P."/>
            <person name="Chiu C.-H."/>
            <person name="Lee Y.-S."/>
            <person name="Embley T.M."/>
            <person name="Coombs G.H."/>
            <person name="Mottram J.C."/>
            <person name="Tachezy J."/>
            <person name="Fraser-Liggett C.M."/>
            <person name="Johnson P.J."/>
        </authorList>
    </citation>
    <scope>NUCLEOTIDE SEQUENCE [LARGE SCALE GENOMIC DNA]</scope>
    <source>
        <strain evidence="1">G3</strain>
    </source>
</reference>
<organism evidence="1 2">
    <name type="scientific">Trichomonas vaginalis (strain ATCC PRA-98 / G3)</name>
    <dbReference type="NCBI Taxonomy" id="412133"/>
    <lineage>
        <taxon>Eukaryota</taxon>
        <taxon>Metamonada</taxon>
        <taxon>Parabasalia</taxon>
        <taxon>Trichomonadida</taxon>
        <taxon>Trichomonadidae</taxon>
        <taxon>Trichomonas</taxon>
    </lineage>
</organism>